<dbReference type="Gene3D" id="1.10.1280.10">
    <property type="entry name" value="Di-copper center containing domain from catechol oxidase"/>
    <property type="match status" value="1"/>
</dbReference>
<keyword evidence="2" id="KW-0186">Copper</keyword>
<reference evidence="7" key="1">
    <citation type="submission" date="2016-11" db="UniProtKB">
        <authorList>
            <consortium name="WormBaseParasite"/>
        </authorList>
    </citation>
    <scope>IDENTIFICATION</scope>
</reference>
<evidence type="ECO:0000256" key="3">
    <source>
        <dbReference type="SAM" id="MobiDB-lite"/>
    </source>
</evidence>
<dbReference type="GO" id="GO:0046872">
    <property type="term" value="F:metal ion binding"/>
    <property type="evidence" value="ECO:0007669"/>
    <property type="project" value="UniProtKB-KW"/>
</dbReference>
<evidence type="ECO:0000256" key="2">
    <source>
        <dbReference type="ARBA" id="ARBA00023008"/>
    </source>
</evidence>
<dbReference type="PANTHER" id="PTHR11474">
    <property type="entry name" value="TYROSINASE FAMILY MEMBER"/>
    <property type="match status" value="1"/>
</dbReference>
<dbReference type="AlphaFoldDB" id="A0A1I8BGA8"/>
<dbReference type="PANTHER" id="PTHR11474:SF126">
    <property type="entry name" value="TYROSINASE-LIKE PROTEIN TYR-1-RELATED"/>
    <property type="match status" value="1"/>
</dbReference>
<dbReference type="WBParaSite" id="MhA1_Contig227.frz3.fgene2">
    <property type="protein sequence ID" value="MhA1_Contig227.frz3.fgene2"/>
    <property type="gene ID" value="MhA1_Contig227.frz3.fgene2"/>
</dbReference>
<accession>A0A1I8BGA8</accession>
<dbReference type="Pfam" id="PF00264">
    <property type="entry name" value="Tyrosinase"/>
    <property type="match status" value="1"/>
</dbReference>
<keyword evidence="1" id="KW-0479">Metal-binding</keyword>
<keyword evidence="6" id="KW-1185">Reference proteome</keyword>
<evidence type="ECO:0000256" key="1">
    <source>
        <dbReference type="ARBA" id="ARBA00022723"/>
    </source>
</evidence>
<organism evidence="6 7">
    <name type="scientific">Meloidogyne hapla</name>
    <name type="common">Root-knot nematode worm</name>
    <dbReference type="NCBI Taxonomy" id="6305"/>
    <lineage>
        <taxon>Eukaryota</taxon>
        <taxon>Metazoa</taxon>
        <taxon>Ecdysozoa</taxon>
        <taxon>Nematoda</taxon>
        <taxon>Chromadorea</taxon>
        <taxon>Rhabditida</taxon>
        <taxon>Tylenchina</taxon>
        <taxon>Tylenchomorpha</taxon>
        <taxon>Tylenchoidea</taxon>
        <taxon>Meloidogynidae</taxon>
        <taxon>Meloidogyninae</taxon>
        <taxon>Meloidogyne</taxon>
    </lineage>
</organism>
<feature type="domain" description="Tyrosinase copper-binding" evidence="5">
    <location>
        <begin position="149"/>
        <end position="166"/>
    </location>
</feature>
<dbReference type="PROSITE" id="PS00497">
    <property type="entry name" value="TYROSINASE_1"/>
    <property type="match status" value="1"/>
</dbReference>
<feature type="region of interest" description="Disordered" evidence="3">
    <location>
        <begin position="522"/>
        <end position="758"/>
    </location>
</feature>
<feature type="compositionally biased region" description="Acidic residues" evidence="3">
    <location>
        <begin position="747"/>
        <end position="758"/>
    </location>
</feature>
<name>A0A1I8BGA8_MELHA</name>
<proteinExistence type="predicted"/>
<dbReference type="GO" id="GO:0016491">
    <property type="term" value="F:oxidoreductase activity"/>
    <property type="evidence" value="ECO:0007669"/>
    <property type="project" value="InterPro"/>
</dbReference>
<dbReference type="InterPro" id="IPR002227">
    <property type="entry name" value="Tyrosinase_Cu-bd"/>
</dbReference>
<evidence type="ECO:0000256" key="4">
    <source>
        <dbReference type="SAM" id="SignalP"/>
    </source>
</evidence>
<dbReference type="InterPro" id="IPR050316">
    <property type="entry name" value="Tyrosinase/Hemocyanin"/>
</dbReference>
<evidence type="ECO:0000313" key="6">
    <source>
        <dbReference type="Proteomes" id="UP000095281"/>
    </source>
</evidence>
<feature type="signal peptide" evidence="4">
    <location>
        <begin position="1"/>
        <end position="28"/>
    </location>
</feature>
<dbReference type="InterPro" id="IPR008922">
    <property type="entry name" value="Di-copper_centre_dom_sf"/>
</dbReference>
<dbReference type="OMA" id="PPCIHHI"/>
<dbReference type="PRINTS" id="PR01217">
    <property type="entry name" value="PRICHEXTENSN"/>
</dbReference>
<feature type="chain" id="PRO_5009315785" evidence="4">
    <location>
        <begin position="29"/>
        <end position="758"/>
    </location>
</feature>
<dbReference type="PRINTS" id="PR00092">
    <property type="entry name" value="TYROSINASE"/>
</dbReference>
<sequence length="758" mass="82581">MKSSFQPNSGLILIILIIISTLFCNVYGQDPCRGPQQYVLIKIKFKINLNLFQTVPEGSRDLPDDRPELRCINLSCICPAFNGKSNGSENDCTLPNGKKLEKCVRKEYRMLTDEERETYSKTVRQIKENKDFDIAAVLHKQAWDDGGAHNGPSFLPWHREFLKVYELMLREAAFKSRGTPDVCLPYWDSTLEKQLPTQQDSYFFTAAFIGSTNANGEVIDGPFAPWETLQNTDYIGRTVGQHASCYVEERSDFIHLHSLQFHSIQFKFIYSFKWQMEQTDIANIIAYSNPPEPPENCPYGRGKSGYPEYAHGGVHTFIGGLMAYPGTSANDPVFHNHHCFIDCLYELWRKGKQNYTQRPVEYPTDRPYIKNIDGCRNEYTDNMYEYAPRPTCSYEKPDCGSKYLFCDLSKETPHCAAKVRPGGDCKGFTKGEQTLYPTTTLTTRNPPTISSTTQTQSTTVNPTTQAPSTEAPTQTPSTTVTPTTQTPSTEAPTTQTPSTEAPTTLTPTTTVAIYYTQAPSTAAPTTLTPSTAVPTTQTPSTTVTPTTQTPSTEAPTTQTPSTTVTPTTQTPSTEAPTTQTPSTTVTPTTQTPSTEAPTTQTPSTAAPTTQTPSTEAPTTQTPSTTMTPTIKTPSTEAPTTQTTTSTVVPTTQTPSTASPTTETPSTAAPTTQNPSTTVVPTTQTPSTASPTTETPSTAAPTTQNPSTTVVPTTQTPSTAAPTTEAPTTEAPTSPTQTTSTTKATTTECDEPYDCEDCY</sequence>
<keyword evidence="4" id="KW-0732">Signal</keyword>
<dbReference type="SUPFAM" id="SSF48056">
    <property type="entry name" value="Di-copper centre-containing domain"/>
    <property type="match status" value="1"/>
</dbReference>
<feature type="region of interest" description="Disordered" evidence="3">
    <location>
        <begin position="437"/>
        <end position="506"/>
    </location>
</feature>
<feature type="compositionally biased region" description="Low complexity" evidence="3">
    <location>
        <begin position="522"/>
        <end position="746"/>
    </location>
</feature>
<evidence type="ECO:0000313" key="7">
    <source>
        <dbReference type="WBParaSite" id="MhA1_Contig227.frz3.fgene2"/>
    </source>
</evidence>
<evidence type="ECO:0000259" key="5">
    <source>
        <dbReference type="PROSITE" id="PS00497"/>
    </source>
</evidence>
<protein>
    <submittedName>
        <fullName evidence="7">Tyrosinase_Cu-bd domain-containing protein</fullName>
    </submittedName>
</protein>
<dbReference type="Proteomes" id="UP000095281">
    <property type="component" value="Unplaced"/>
</dbReference>